<dbReference type="OrthoDB" id="3438340at2759"/>
<keyword evidence="3" id="KW-1185">Reference proteome</keyword>
<feature type="compositionally biased region" description="Basic residues" evidence="1">
    <location>
        <begin position="199"/>
        <end position="208"/>
    </location>
</feature>
<dbReference type="VEuPathDB" id="FungiDB:AB675_1883"/>
<evidence type="ECO:0000256" key="1">
    <source>
        <dbReference type="SAM" id="MobiDB-lite"/>
    </source>
</evidence>
<dbReference type="GeneID" id="28733687"/>
<protein>
    <submittedName>
        <fullName evidence="2">Uncharacterized protein</fullName>
    </submittedName>
</protein>
<dbReference type="RefSeq" id="XP_018002831.1">
    <property type="nucleotide sequence ID" value="XM_018141807.1"/>
</dbReference>
<accession>A0A0N0NPL7</accession>
<gene>
    <name evidence="2" type="ORF">AB675_1883</name>
</gene>
<name>A0A0N0NPL7_9EURO</name>
<organism evidence="2 3">
    <name type="scientific">Cyphellophora attinorum</name>
    <dbReference type="NCBI Taxonomy" id="1664694"/>
    <lineage>
        <taxon>Eukaryota</taxon>
        <taxon>Fungi</taxon>
        <taxon>Dikarya</taxon>
        <taxon>Ascomycota</taxon>
        <taxon>Pezizomycotina</taxon>
        <taxon>Eurotiomycetes</taxon>
        <taxon>Chaetothyriomycetidae</taxon>
        <taxon>Chaetothyriales</taxon>
        <taxon>Cyphellophoraceae</taxon>
        <taxon>Cyphellophora</taxon>
    </lineage>
</organism>
<evidence type="ECO:0000313" key="3">
    <source>
        <dbReference type="Proteomes" id="UP000038010"/>
    </source>
</evidence>
<dbReference type="AlphaFoldDB" id="A0A0N0NPL7"/>
<comment type="caution">
    <text evidence="2">The sequence shown here is derived from an EMBL/GenBank/DDBJ whole genome shotgun (WGS) entry which is preliminary data.</text>
</comment>
<reference evidence="2 3" key="1">
    <citation type="submission" date="2015-06" db="EMBL/GenBank/DDBJ databases">
        <title>Draft genome of the ant-associated black yeast Phialophora attae CBS 131958.</title>
        <authorList>
            <person name="Moreno L.F."/>
            <person name="Stielow B.J."/>
            <person name="de Hoog S."/>
            <person name="Vicente V.A."/>
            <person name="Weiss V.A."/>
            <person name="de Vries M."/>
            <person name="Cruz L.M."/>
            <person name="Souza E.M."/>
        </authorList>
    </citation>
    <scope>NUCLEOTIDE SEQUENCE [LARGE SCALE GENOMIC DNA]</scope>
    <source>
        <strain evidence="2 3">CBS 131958</strain>
    </source>
</reference>
<dbReference type="EMBL" id="LFJN01000006">
    <property type="protein sequence ID" value="KPI42868.1"/>
    <property type="molecule type" value="Genomic_DNA"/>
</dbReference>
<dbReference type="Proteomes" id="UP000038010">
    <property type="component" value="Unassembled WGS sequence"/>
</dbReference>
<feature type="compositionally biased region" description="Polar residues" evidence="1">
    <location>
        <begin position="164"/>
        <end position="181"/>
    </location>
</feature>
<evidence type="ECO:0000313" key="2">
    <source>
        <dbReference type="EMBL" id="KPI42868.1"/>
    </source>
</evidence>
<feature type="region of interest" description="Disordered" evidence="1">
    <location>
        <begin position="26"/>
        <end position="215"/>
    </location>
</feature>
<sequence>MSNDDDVVRNQLALQYAQYETFSKTLRSSGVEGASDSESSNDDQHLVKHAQPKSSEVSGIGAVLPTGDDDYGNEMLSRQETAATQRLRKQILGDRVIPPAGSLSATGSMIQGGGHSAAPKPRSRPATKQDSDDEEEGRGKLGKSKSKSKGVGVDSSVPDLVTSDADNSGTAQQTGTSSPQPVSKKRGTSYLDQLLANRANKKSKKKQKQKQESAG</sequence>
<proteinExistence type="predicted"/>